<evidence type="ECO:0000313" key="1">
    <source>
        <dbReference type="Ensembl" id="ENSPCOP00000000947.1"/>
    </source>
</evidence>
<dbReference type="GO" id="GO:0003723">
    <property type="term" value="F:RNA binding"/>
    <property type="evidence" value="ECO:0007669"/>
    <property type="project" value="InterPro"/>
</dbReference>
<dbReference type="SUPFAM" id="SSF56808">
    <property type="entry name" value="Ribosomal protein L1"/>
    <property type="match status" value="1"/>
</dbReference>
<dbReference type="Pfam" id="PF00687">
    <property type="entry name" value="Ribosomal_L1"/>
    <property type="match status" value="1"/>
</dbReference>
<keyword evidence="2" id="KW-1185">Reference proteome</keyword>
<dbReference type="Gene3D" id="3.30.190.20">
    <property type="match status" value="1"/>
</dbReference>
<dbReference type="OMA" id="PTIKFHM"/>
<protein>
    <recommendedName>
        <fullName evidence="3">Ribosomal protein</fullName>
    </recommendedName>
</protein>
<dbReference type="Ensembl" id="ENSPCOT00000003421.1">
    <property type="protein sequence ID" value="ENSPCOP00000000947.1"/>
    <property type="gene ID" value="ENSPCOG00000003084.1"/>
</dbReference>
<name>A0A2K6EGV5_PROCO</name>
<evidence type="ECO:0008006" key="3">
    <source>
        <dbReference type="Google" id="ProtNLM"/>
    </source>
</evidence>
<dbReference type="Proteomes" id="UP000233160">
    <property type="component" value="Unassembled WGS sequence"/>
</dbReference>
<dbReference type="InterPro" id="IPR023674">
    <property type="entry name" value="Ribosomal_uL1-like"/>
</dbReference>
<proteinExistence type="predicted"/>
<dbReference type="STRING" id="379532.ENSPCOP00000000947"/>
<dbReference type="InterPro" id="IPR028364">
    <property type="entry name" value="Ribosomal_uL1/biogenesis"/>
</dbReference>
<reference evidence="1" key="1">
    <citation type="submission" date="2025-08" db="UniProtKB">
        <authorList>
            <consortium name="Ensembl"/>
        </authorList>
    </citation>
    <scope>IDENTIFICATION</scope>
</reference>
<dbReference type="InterPro" id="IPR050257">
    <property type="entry name" value="eL8/uL1-like"/>
</dbReference>
<reference evidence="1" key="2">
    <citation type="submission" date="2025-09" db="UniProtKB">
        <authorList>
            <consortium name="Ensembl"/>
        </authorList>
    </citation>
    <scope>IDENTIFICATION</scope>
</reference>
<dbReference type="PANTHER" id="PTHR23105">
    <property type="entry name" value="RIBOSOMAL PROTEIN L7AE FAMILY MEMBER"/>
    <property type="match status" value="1"/>
</dbReference>
<organism evidence="1 2">
    <name type="scientific">Propithecus coquereli</name>
    <name type="common">Coquerel's sifaka</name>
    <name type="synonym">Propithecus verreauxi coquereli</name>
    <dbReference type="NCBI Taxonomy" id="379532"/>
    <lineage>
        <taxon>Eukaryota</taxon>
        <taxon>Metazoa</taxon>
        <taxon>Chordata</taxon>
        <taxon>Craniata</taxon>
        <taxon>Vertebrata</taxon>
        <taxon>Euteleostomi</taxon>
        <taxon>Mammalia</taxon>
        <taxon>Eutheria</taxon>
        <taxon>Euarchontoglires</taxon>
        <taxon>Primates</taxon>
        <taxon>Strepsirrhini</taxon>
        <taxon>Lemuriformes</taxon>
        <taxon>Indriidae</taxon>
        <taxon>Propithecus</taxon>
    </lineage>
</organism>
<evidence type="ECO:0000313" key="2">
    <source>
        <dbReference type="Proteomes" id="UP000233160"/>
    </source>
</evidence>
<sequence length="116" mass="13343">MDVEALKKLSKKYDAFLASESLMKQIPRIPGPGRHKAGKFPSPLTPRHGESTVEFQMKKVLCLAVAVGHVKMTDDERRYNIHPAVNFLVLLLRKNWQKIFRAFYIKSTMGKPQDLY</sequence>
<accession>A0A2K6EGV5</accession>
<dbReference type="AlphaFoldDB" id="A0A2K6EGV5"/>
<dbReference type="CDD" id="cd00403">
    <property type="entry name" value="Ribosomal_L1"/>
    <property type="match status" value="1"/>
</dbReference>
<dbReference type="GeneTree" id="ENSGT00390000008767"/>